<name>A0ABN1K547_9BURK</name>
<evidence type="ECO:0000313" key="2">
    <source>
        <dbReference type="Proteomes" id="UP001500279"/>
    </source>
</evidence>
<dbReference type="EMBL" id="BAAAEW010000020">
    <property type="protein sequence ID" value="GAA0754520.1"/>
    <property type="molecule type" value="Genomic_DNA"/>
</dbReference>
<proteinExistence type="predicted"/>
<sequence length="412" mass="44834">MADMLMISESRDTALRQRAELLGRKLQDALSTLVSELGRRGMRDQRSIREVLQLSQPVVSRLLTSVRGGDPLTTLNSIPGQEALRQMLRGASAADVDRDCITKVAAAVDELGHFIDTDFGDRAAFDAVLSDWVVESRAAFEARHKAAAFKAMSALRGVQADVVLSAGIIFPTPGAENFSSVGIDALLGCRRTRPSGLLRNVGSWFVPPGAHHTVTSLEGRPIAKASDMLLAGFSTVTPDLVETVQHSSVFVETTISGLPLGRSDDAPGVDYVCGQLLSNFNRRRRTSDSSTAGIGGHAEPPCEYFIVDVWLHDEVWPDSRAEVHIFDTVVRGAAHPNDAARRNDRLDMVETVQSLGTGPDAFRLPEYPRYGELLRHVCAVAGIDAARLRGYRCKIRYPIYGSQIGIEFELPA</sequence>
<evidence type="ECO:0000313" key="1">
    <source>
        <dbReference type="EMBL" id="GAA0754520.1"/>
    </source>
</evidence>
<dbReference type="Proteomes" id="UP001500279">
    <property type="component" value="Unassembled WGS sequence"/>
</dbReference>
<keyword evidence="2" id="KW-1185">Reference proteome</keyword>
<reference evidence="1 2" key="1">
    <citation type="journal article" date="2019" name="Int. J. Syst. Evol. Microbiol.">
        <title>The Global Catalogue of Microorganisms (GCM) 10K type strain sequencing project: providing services to taxonomists for standard genome sequencing and annotation.</title>
        <authorList>
            <consortium name="The Broad Institute Genomics Platform"/>
            <consortium name="The Broad Institute Genome Sequencing Center for Infectious Disease"/>
            <person name="Wu L."/>
            <person name="Ma J."/>
        </authorList>
    </citation>
    <scope>NUCLEOTIDE SEQUENCE [LARGE SCALE GENOMIC DNA]</scope>
    <source>
        <strain evidence="1 2">JCM 15503</strain>
    </source>
</reference>
<comment type="caution">
    <text evidence="1">The sequence shown here is derived from an EMBL/GenBank/DDBJ whole genome shotgun (WGS) entry which is preliminary data.</text>
</comment>
<gene>
    <name evidence="1" type="ORF">GCM10009107_31090</name>
</gene>
<protein>
    <submittedName>
        <fullName evidence="1">Uncharacterized protein</fullName>
    </submittedName>
</protein>
<accession>A0ABN1K547</accession>
<organism evidence="1 2">
    <name type="scientific">Ideonella azotifigens</name>
    <dbReference type="NCBI Taxonomy" id="513160"/>
    <lineage>
        <taxon>Bacteria</taxon>
        <taxon>Pseudomonadati</taxon>
        <taxon>Pseudomonadota</taxon>
        <taxon>Betaproteobacteria</taxon>
        <taxon>Burkholderiales</taxon>
        <taxon>Sphaerotilaceae</taxon>
        <taxon>Ideonella</taxon>
    </lineage>
</organism>